<evidence type="ECO:0000313" key="2">
    <source>
        <dbReference type="Proteomes" id="UP000234328"/>
    </source>
</evidence>
<dbReference type="Proteomes" id="UP000234328">
    <property type="component" value="Unassembled WGS sequence"/>
</dbReference>
<dbReference type="EMBL" id="PDNV01000006">
    <property type="protein sequence ID" value="PLC53930.1"/>
    <property type="molecule type" value="Genomic_DNA"/>
</dbReference>
<gene>
    <name evidence="1" type="ORF">CR155_10890</name>
</gene>
<reference evidence="1 2" key="1">
    <citation type="submission" date="2017-10" db="EMBL/GenBank/DDBJ databases">
        <title>Two draft genome sequences of Pusillimonas sp. strains isolated from a nitrate- and radionuclide-contaminated groundwater in Russia.</title>
        <authorList>
            <person name="Grouzdev D.S."/>
            <person name="Tourova T.P."/>
            <person name="Goeva M.A."/>
            <person name="Babich T.L."/>
            <person name="Sokolova D.S."/>
            <person name="Abdullin R."/>
            <person name="Poltaraus A.B."/>
            <person name="Toshchakov S.V."/>
            <person name="Nazina T.N."/>
        </authorList>
    </citation>
    <scope>NUCLEOTIDE SEQUENCE [LARGE SCALE GENOMIC DNA]</scope>
    <source>
        <strain evidence="1 2">JR1/69-2-13</strain>
    </source>
</reference>
<sequence>MNRRHFITAASISALVILAGCKTEPSGEKFIGYWFSDNGRYPPNLVHIERNGESFLFTETAWNNLGKVGYQSNTVPATIKGSENILVVADAAQVAYKEAGDEIVSDSLKARRITEAEYQAAVSKK</sequence>
<protein>
    <recommendedName>
        <fullName evidence="3">Lipoprotein</fullName>
    </recommendedName>
</protein>
<dbReference type="RefSeq" id="WP_102070049.1">
    <property type="nucleotide sequence ID" value="NZ_PDNV01000006.1"/>
</dbReference>
<name>A0A2N4UFZ8_9BURK</name>
<accession>A0A2N4UFZ8</accession>
<dbReference type="AlphaFoldDB" id="A0A2N4UFZ8"/>
<comment type="caution">
    <text evidence="1">The sequence shown here is derived from an EMBL/GenBank/DDBJ whole genome shotgun (WGS) entry which is preliminary data.</text>
</comment>
<proteinExistence type="predicted"/>
<evidence type="ECO:0008006" key="3">
    <source>
        <dbReference type="Google" id="ProtNLM"/>
    </source>
</evidence>
<organism evidence="1 2">
    <name type="scientific">Pollutimonas nitritireducens</name>
    <dbReference type="NCBI Taxonomy" id="2045209"/>
    <lineage>
        <taxon>Bacteria</taxon>
        <taxon>Pseudomonadati</taxon>
        <taxon>Pseudomonadota</taxon>
        <taxon>Betaproteobacteria</taxon>
        <taxon>Burkholderiales</taxon>
        <taxon>Alcaligenaceae</taxon>
        <taxon>Pollutimonas</taxon>
    </lineage>
</organism>
<evidence type="ECO:0000313" key="1">
    <source>
        <dbReference type="EMBL" id="PLC53930.1"/>
    </source>
</evidence>
<dbReference type="OrthoDB" id="8685126at2"/>
<dbReference type="PROSITE" id="PS51257">
    <property type="entry name" value="PROKAR_LIPOPROTEIN"/>
    <property type="match status" value="1"/>
</dbReference>
<keyword evidence="2" id="KW-1185">Reference proteome</keyword>